<dbReference type="AlphaFoldDB" id="F6G406"/>
<proteinExistence type="predicted"/>
<evidence type="ECO:0000256" key="1">
    <source>
        <dbReference type="SAM" id="MobiDB-lite"/>
    </source>
</evidence>
<dbReference type="EMBL" id="CP002819">
    <property type="protein sequence ID" value="AEG70130.1"/>
    <property type="molecule type" value="Genomic_DNA"/>
</dbReference>
<feature type="region of interest" description="Disordered" evidence="1">
    <location>
        <begin position="88"/>
        <end position="146"/>
    </location>
</feature>
<evidence type="ECO:0000313" key="2">
    <source>
        <dbReference type="EMBL" id="AEG70130.1"/>
    </source>
</evidence>
<dbReference type="KEGG" id="rsn:RSPO_c02838"/>
<feature type="compositionally biased region" description="Pro residues" evidence="1">
    <location>
        <begin position="94"/>
        <end position="103"/>
    </location>
</feature>
<sequence length="484" mass="55428">MPTGFSQGASRPSEGLLRWSARLLRCGTITFSTLTILSGPFSYMAKVKRFPYYQISSSSMPFTRRKWKAYMGTEGAVVINTPQKISFDRLAPGEAPPPPPPKPTAEQIKAQQAEAARQKLLAEQAKQQPKEPPKPQPKELEAEDREKLPEFDLQDIPGAMENFGWPISAKVARRWFNGPAHIWDNNLDSVQPIDDTTVTLAWALKYSGVKKRFDQLLELIYSPNAHAVLRKKILQHATETFTSSPNINPNLGFDTTAFTTDLRKFHMDWHFQKKEVSILDTTEGVLTMTDISGALGNFVFYAAIGKVEITGSRYYKYDTDPHQYCNDAVAKLTHVYLYVKDNYSFNDKDPSKSQYLGHWNKKDMVTSYYLAGNDIAGQLEPSLRRKNIDDNDTIESYHKKADYIPSQQAVDKPIDTRRGIFGKFLEKDVYWPVYNRSYNEWRKKHNRGEDFMIYSKPQLYKLKNPITIELGTICRPYDNTSKSQ</sequence>
<dbReference type="Proteomes" id="UP000007953">
    <property type="component" value="Chromosome"/>
</dbReference>
<dbReference type="Pfam" id="PF19940">
    <property type="entry name" value="DUF6402"/>
    <property type="match status" value="1"/>
</dbReference>
<dbReference type="InterPro" id="IPR045646">
    <property type="entry name" value="DUF6402"/>
</dbReference>
<organism evidence="2 3">
    <name type="scientific">Ralstonia solanacearum (strain Po82)</name>
    <dbReference type="NCBI Taxonomy" id="1031711"/>
    <lineage>
        <taxon>Bacteria</taxon>
        <taxon>Pseudomonadati</taxon>
        <taxon>Pseudomonadota</taxon>
        <taxon>Betaproteobacteria</taxon>
        <taxon>Burkholderiales</taxon>
        <taxon>Burkholderiaceae</taxon>
        <taxon>Ralstonia</taxon>
        <taxon>Ralstonia solanacearum species complex</taxon>
    </lineage>
</organism>
<feature type="compositionally biased region" description="Basic and acidic residues" evidence="1">
    <location>
        <begin position="128"/>
        <end position="146"/>
    </location>
</feature>
<reference evidence="2 3" key="1">
    <citation type="journal article" date="2011" name="J. Bacteriol.">
        <title>Complete genome sequence of the plant pathogen Ralstonia solanacearum strain Po82.</title>
        <authorList>
            <person name="Xu J."/>
            <person name="Zheng H.J."/>
            <person name="Liu L."/>
            <person name="Pan Z.C."/>
            <person name="Prior P."/>
            <person name="Tang B."/>
            <person name="Xu J.S."/>
            <person name="Zhang H."/>
            <person name="Tian Q."/>
            <person name="Zhang L.Q."/>
            <person name="Feng J."/>
        </authorList>
    </citation>
    <scope>NUCLEOTIDE SEQUENCE [LARGE SCALE GENOMIC DNA]</scope>
    <source>
        <strain evidence="2 3">Po82</strain>
    </source>
</reference>
<accession>F6G406</accession>
<name>F6G406_RALS8</name>
<gene>
    <name evidence="2" type="ordered locus">RSPO_c02838</name>
</gene>
<dbReference type="HOGENOM" id="CLU_050206_0_0_4"/>
<feature type="compositionally biased region" description="Low complexity" evidence="1">
    <location>
        <begin position="105"/>
        <end position="127"/>
    </location>
</feature>
<protein>
    <submittedName>
        <fullName evidence="2">Conserved hypothethical protein</fullName>
    </submittedName>
</protein>
<evidence type="ECO:0000313" key="3">
    <source>
        <dbReference type="Proteomes" id="UP000007953"/>
    </source>
</evidence>
<dbReference type="eggNOG" id="ENOG50310FZ">
    <property type="taxonomic scope" value="Bacteria"/>
</dbReference>
<dbReference type="PATRIC" id="fig|1031711.3.peg.2769"/>